<gene>
    <name evidence="1" type="ORF">IFK94_01920</name>
</gene>
<reference evidence="1 2" key="1">
    <citation type="submission" date="2020-08" db="EMBL/GenBank/DDBJ databases">
        <title>Acidobacteriota in marine sediments use diverse sulfur dissimilation pathways.</title>
        <authorList>
            <person name="Wasmund K."/>
        </authorList>
    </citation>
    <scope>NUCLEOTIDE SEQUENCE [LARGE SCALE GENOMIC DNA]</scope>
    <source>
        <strain evidence="1">MAG AM4</strain>
    </source>
</reference>
<dbReference type="EMBL" id="JACXWD010000003">
    <property type="protein sequence ID" value="MBD3866855.1"/>
    <property type="molecule type" value="Genomic_DNA"/>
</dbReference>
<dbReference type="Proteomes" id="UP000648239">
    <property type="component" value="Unassembled WGS sequence"/>
</dbReference>
<evidence type="ECO:0000313" key="1">
    <source>
        <dbReference type="EMBL" id="MBD3866855.1"/>
    </source>
</evidence>
<accession>A0A8J7C194</accession>
<organism evidence="1 2">
    <name type="scientific">Candidatus Polarisedimenticola svalbardensis</name>
    <dbReference type="NCBI Taxonomy" id="2886004"/>
    <lineage>
        <taxon>Bacteria</taxon>
        <taxon>Pseudomonadati</taxon>
        <taxon>Acidobacteriota</taxon>
        <taxon>Candidatus Polarisedimenticolia</taxon>
        <taxon>Candidatus Polarisedimenticolales</taxon>
        <taxon>Candidatus Polarisedimenticolaceae</taxon>
        <taxon>Candidatus Polarisedimenticola</taxon>
    </lineage>
</organism>
<proteinExistence type="predicted"/>
<sequence length="67" mass="7614">MAMEAMKLDATNQARLLTQQELHLKIENVTEEVLRDAASPAPDEPMCPRIISAADLVRRMKPFMVYN</sequence>
<evidence type="ECO:0000313" key="2">
    <source>
        <dbReference type="Proteomes" id="UP000648239"/>
    </source>
</evidence>
<name>A0A8J7C194_9BACT</name>
<comment type="caution">
    <text evidence="1">The sequence shown here is derived from an EMBL/GenBank/DDBJ whole genome shotgun (WGS) entry which is preliminary data.</text>
</comment>
<dbReference type="AlphaFoldDB" id="A0A8J7C194"/>
<protein>
    <submittedName>
        <fullName evidence="1">Uncharacterized protein</fullName>
    </submittedName>
</protein>